<dbReference type="Proteomes" id="UP000253273">
    <property type="component" value="Chromosome"/>
</dbReference>
<keyword evidence="1" id="KW-1133">Transmembrane helix</keyword>
<reference evidence="3 4" key="1">
    <citation type="submission" date="2018-07" db="EMBL/GenBank/DDBJ databases">
        <title>Genome sequences of Haloplanus sp. CBA1113.</title>
        <authorList>
            <person name="Kim Y.B."/>
            <person name="Roh S.W."/>
        </authorList>
    </citation>
    <scope>NUCLEOTIDE SEQUENCE [LARGE SCALE GENOMIC DNA]</scope>
    <source>
        <strain evidence="3 4">CBA1113</strain>
    </source>
</reference>
<gene>
    <name evidence="3" type="ORF">DU500_01705</name>
</gene>
<dbReference type="RefSeq" id="WP_114584394.1">
    <property type="nucleotide sequence ID" value="NZ_CP031150.1"/>
</dbReference>
<evidence type="ECO:0000256" key="1">
    <source>
        <dbReference type="SAM" id="Phobius"/>
    </source>
</evidence>
<feature type="domain" description="Inner membrane protein YgaP-like transmembrane" evidence="2">
    <location>
        <begin position="1"/>
        <end position="76"/>
    </location>
</feature>
<sequence length="80" mass="8524">MNKNVGGYDRVWRFVVGAVLLVAGVVGYAGMVRVAVGPVPQALVALLLVLLGVILIVTGYTQTCLLNRLLGLNTYDPRGR</sequence>
<organism evidence="3 4">
    <name type="scientific">Haloplanus rubicundus</name>
    <dbReference type="NCBI Taxonomy" id="1547898"/>
    <lineage>
        <taxon>Archaea</taxon>
        <taxon>Methanobacteriati</taxon>
        <taxon>Methanobacteriota</taxon>
        <taxon>Stenosarchaea group</taxon>
        <taxon>Halobacteria</taxon>
        <taxon>Halobacteriales</taxon>
        <taxon>Haloferacaceae</taxon>
        <taxon>Haloplanus</taxon>
    </lineage>
</organism>
<dbReference type="InterPro" id="IPR021309">
    <property type="entry name" value="YgaP-like_TM"/>
</dbReference>
<dbReference type="Pfam" id="PF11127">
    <property type="entry name" value="YgaP-like_TM"/>
    <property type="match status" value="1"/>
</dbReference>
<evidence type="ECO:0000313" key="3">
    <source>
        <dbReference type="EMBL" id="AXG05243.1"/>
    </source>
</evidence>
<evidence type="ECO:0000259" key="2">
    <source>
        <dbReference type="Pfam" id="PF11127"/>
    </source>
</evidence>
<dbReference type="KEGG" id="haj:DU500_01705"/>
<proteinExistence type="predicted"/>
<protein>
    <submittedName>
        <fullName evidence="3">DUF2892 domain-containing protein</fullName>
    </submittedName>
</protein>
<keyword evidence="1" id="KW-0812">Transmembrane</keyword>
<evidence type="ECO:0000313" key="4">
    <source>
        <dbReference type="Proteomes" id="UP000253273"/>
    </source>
</evidence>
<keyword evidence="4" id="KW-1185">Reference proteome</keyword>
<dbReference type="EMBL" id="CP031150">
    <property type="protein sequence ID" value="AXG05243.1"/>
    <property type="molecule type" value="Genomic_DNA"/>
</dbReference>
<name>A0A345DZ71_9EURY</name>
<accession>A0A345DZ71</accession>
<feature type="transmembrane region" description="Helical" evidence="1">
    <location>
        <begin position="42"/>
        <end position="60"/>
    </location>
</feature>
<feature type="transmembrane region" description="Helical" evidence="1">
    <location>
        <begin position="12"/>
        <end position="36"/>
    </location>
</feature>
<dbReference type="AlphaFoldDB" id="A0A345DZ71"/>
<keyword evidence="1" id="KW-0472">Membrane</keyword>
<dbReference type="GeneID" id="37282060"/>